<dbReference type="GO" id="GO:0046872">
    <property type="term" value="F:metal ion binding"/>
    <property type="evidence" value="ECO:0007669"/>
    <property type="project" value="UniProtKB-KW"/>
</dbReference>
<dbReference type="NCBIfam" id="TIGR02970">
    <property type="entry name" value="succ_dehyd_cytB"/>
    <property type="match status" value="1"/>
</dbReference>
<keyword evidence="8 13" id="KW-1133">Transmembrane helix</keyword>
<dbReference type="Proteomes" id="UP000646365">
    <property type="component" value="Unassembled WGS sequence"/>
</dbReference>
<dbReference type="RefSeq" id="WP_189051922.1">
    <property type="nucleotide sequence ID" value="NZ_BMJQ01000023.1"/>
</dbReference>
<evidence type="ECO:0000256" key="3">
    <source>
        <dbReference type="ARBA" id="ARBA00007244"/>
    </source>
</evidence>
<dbReference type="InterPro" id="IPR000701">
    <property type="entry name" value="SuccDH_FuR_B_TM-su"/>
</dbReference>
<evidence type="ECO:0000313" key="15">
    <source>
        <dbReference type="Proteomes" id="UP000646365"/>
    </source>
</evidence>
<evidence type="ECO:0000256" key="11">
    <source>
        <dbReference type="ARBA" id="ARBA00025912"/>
    </source>
</evidence>
<dbReference type="AlphaFoldDB" id="A0A8J2Z0P5"/>
<keyword evidence="6 13" id="KW-0812">Transmembrane</keyword>
<dbReference type="Gene3D" id="1.20.1300.10">
    <property type="entry name" value="Fumarate reductase/succinate dehydrogenase, transmembrane subunit"/>
    <property type="match status" value="1"/>
</dbReference>
<dbReference type="InterPro" id="IPR014314">
    <property type="entry name" value="Succ_DH_cytb556"/>
</dbReference>
<dbReference type="GO" id="GO:0006099">
    <property type="term" value="P:tricarboxylic acid cycle"/>
    <property type="evidence" value="ECO:0007669"/>
    <property type="project" value="InterPro"/>
</dbReference>
<keyword evidence="15" id="KW-1185">Reference proteome</keyword>
<evidence type="ECO:0000256" key="9">
    <source>
        <dbReference type="ARBA" id="ARBA00023004"/>
    </source>
</evidence>
<evidence type="ECO:0000256" key="7">
    <source>
        <dbReference type="ARBA" id="ARBA00022723"/>
    </source>
</evidence>
<feature type="binding site" description="axial binding residue" evidence="12">
    <location>
        <position position="81"/>
    </location>
    <ligand>
        <name>heme</name>
        <dbReference type="ChEBI" id="CHEBI:30413"/>
        <note>ligand shared with second transmembrane subunit</note>
    </ligand>
    <ligandPart>
        <name>Fe</name>
        <dbReference type="ChEBI" id="CHEBI:18248"/>
    </ligandPart>
</feature>
<sequence length="131" mass="14137">MPTANRPLSPHLQVYKPQLTSVLSISHRAAGIALSVGSLYLVWQLLAAASGPDAYAVFQGFAGSWLGILVLFGWSISLFYHLANGIRHLFWDAGYGFTLDATYKSGRWVLIATAVLTIVAWIAGLSSWGGK</sequence>
<keyword evidence="5 12" id="KW-0349">Heme</keyword>
<keyword evidence="7 12" id="KW-0479">Metal-binding</keyword>
<feature type="transmembrane region" description="Helical" evidence="13">
    <location>
        <begin position="55"/>
        <end position="80"/>
    </location>
</feature>
<evidence type="ECO:0000256" key="2">
    <source>
        <dbReference type="ARBA" id="ARBA00004141"/>
    </source>
</evidence>
<dbReference type="InterPro" id="IPR018495">
    <property type="entry name" value="Succ_DH_cyt_bsu_CS"/>
</dbReference>
<accession>A0A8J2Z0P5</accession>
<dbReference type="EMBL" id="BMJQ01000023">
    <property type="protein sequence ID" value="GGF45881.1"/>
    <property type="molecule type" value="Genomic_DNA"/>
</dbReference>
<name>A0A8J2Z0P5_9PROT</name>
<comment type="caution">
    <text evidence="14">The sequence shown here is derived from an EMBL/GenBank/DDBJ whole genome shotgun (WGS) entry which is preliminary data.</text>
</comment>
<dbReference type="SUPFAM" id="SSF81343">
    <property type="entry name" value="Fumarate reductase respiratory complex transmembrane subunits"/>
    <property type="match status" value="1"/>
</dbReference>
<comment type="subcellular location">
    <subcellularLocation>
        <location evidence="2">Membrane</location>
        <topology evidence="2">Multi-pass membrane protein</topology>
    </subcellularLocation>
</comment>
<evidence type="ECO:0000256" key="10">
    <source>
        <dbReference type="ARBA" id="ARBA00023136"/>
    </source>
</evidence>
<comment type="function">
    <text evidence="1">Membrane-anchoring subunit of succinate dehydrogenase (SDH).</text>
</comment>
<dbReference type="PROSITE" id="PS01001">
    <property type="entry name" value="SDH_CYT_2"/>
    <property type="match status" value="1"/>
</dbReference>
<keyword evidence="9 12" id="KW-0408">Iron</keyword>
<comment type="similarity">
    <text evidence="3">Belongs to the cytochrome b560 family.</text>
</comment>
<protein>
    <recommendedName>
        <fullName evidence="4">Succinate dehydrogenase cytochrome b556 subunit</fullName>
    </recommendedName>
</protein>
<reference evidence="14" key="2">
    <citation type="submission" date="2020-09" db="EMBL/GenBank/DDBJ databases">
        <authorList>
            <person name="Sun Q."/>
            <person name="Zhou Y."/>
        </authorList>
    </citation>
    <scope>NUCLEOTIDE SEQUENCE</scope>
    <source>
        <strain evidence="14">CGMCC 1.15725</strain>
    </source>
</reference>
<dbReference type="PIRSF" id="PIRSF000178">
    <property type="entry name" value="SDH_cyt_b560"/>
    <property type="match status" value="1"/>
</dbReference>
<organism evidence="14 15">
    <name type="scientific">Aliidongia dinghuensis</name>
    <dbReference type="NCBI Taxonomy" id="1867774"/>
    <lineage>
        <taxon>Bacteria</taxon>
        <taxon>Pseudomonadati</taxon>
        <taxon>Pseudomonadota</taxon>
        <taxon>Alphaproteobacteria</taxon>
        <taxon>Rhodospirillales</taxon>
        <taxon>Dongiaceae</taxon>
        <taxon>Aliidongia</taxon>
    </lineage>
</organism>
<dbReference type="GO" id="GO:0009055">
    <property type="term" value="F:electron transfer activity"/>
    <property type="evidence" value="ECO:0007669"/>
    <property type="project" value="InterPro"/>
</dbReference>
<evidence type="ECO:0000256" key="12">
    <source>
        <dbReference type="PIRSR" id="PIRSR000178-1"/>
    </source>
</evidence>
<dbReference type="GO" id="GO:0016020">
    <property type="term" value="C:membrane"/>
    <property type="evidence" value="ECO:0007669"/>
    <property type="project" value="UniProtKB-SubCell"/>
</dbReference>
<dbReference type="CDD" id="cd03499">
    <property type="entry name" value="SQR_TypeC_SdhC"/>
    <property type="match status" value="1"/>
</dbReference>
<gene>
    <name evidence="14" type="primary">sdhC</name>
    <name evidence="14" type="ORF">GCM10011611_60420</name>
</gene>
<dbReference type="PANTHER" id="PTHR10978:SF5">
    <property type="entry name" value="SUCCINATE DEHYDROGENASE CYTOCHROME B560 SUBUNIT, MITOCHONDRIAL"/>
    <property type="match status" value="1"/>
</dbReference>
<dbReference type="InterPro" id="IPR034804">
    <property type="entry name" value="SQR/QFR_C/D"/>
</dbReference>
<keyword evidence="10 13" id="KW-0472">Membrane</keyword>
<proteinExistence type="inferred from homology"/>
<evidence type="ECO:0000256" key="6">
    <source>
        <dbReference type="ARBA" id="ARBA00022692"/>
    </source>
</evidence>
<evidence type="ECO:0000313" key="14">
    <source>
        <dbReference type="EMBL" id="GGF45881.1"/>
    </source>
</evidence>
<comment type="subunit">
    <text evidence="11">Part of an enzyme complex containing four subunits: a flavoprotein, an iron-sulfur protein, plus two membrane-anchoring proteins, SdhC and SdhD. The complex can form homotrimers.</text>
</comment>
<evidence type="ECO:0000256" key="8">
    <source>
        <dbReference type="ARBA" id="ARBA00022989"/>
    </source>
</evidence>
<comment type="cofactor">
    <cofactor evidence="12">
        <name>heme</name>
        <dbReference type="ChEBI" id="CHEBI:30413"/>
    </cofactor>
    <text evidence="12">The heme is bound between the two transmembrane subunits.</text>
</comment>
<dbReference type="PANTHER" id="PTHR10978">
    <property type="entry name" value="SUCCINATE DEHYDROGENASE CYTOCHROME B560 SUBUNIT"/>
    <property type="match status" value="1"/>
</dbReference>
<dbReference type="Pfam" id="PF01127">
    <property type="entry name" value="Sdh_cyt"/>
    <property type="match status" value="1"/>
</dbReference>
<feature type="transmembrane region" description="Helical" evidence="13">
    <location>
        <begin position="108"/>
        <end position="128"/>
    </location>
</feature>
<evidence type="ECO:0000256" key="13">
    <source>
        <dbReference type="SAM" id="Phobius"/>
    </source>
</evidence>
<evidence type="ECO:0000256" key="5">
    <source>
        <dbReference type="ARBA" id="ARBA00022617"/>
    </source>
</evidence>
<reference evidence="14" key="1">
    <citation type="journal article" date="2014" name="Int. J. Syst. Evol. Microbiol.">
        <title>Complete genome sequence of Corynebacterium casei LMG S-19264T (=DSM 44701T), isolated from a smear-ripened cheese.</title>
        <authorList>
            <consortium name="US DOE Joint Genome Institute (JGI-PGF)"/>
            <person name="Walter F."/>
            <person name="Albersmeier A."/>
            <person name="Kalinowski J."/>
            <person name="Ruckert C."/>
        </authorList>
    </citation>
    <scope>NUCLEOTIDE SEQUENCE</scope>
    <source>
        <strain evidence="14">CGMCC 1.15725</strain>
    </source>
</reference>
<evidence type="ECO:0000256" key="1">
    <source>
        <dbReference type="ARBA" id="ARBA00004050"/>
    </source>
</evidence>
<evidence type="ECO:0000256" key="4">
    <source>
        <dbReference type="ARBA" id="ARBA00020076"/>
    </source>
</evidence>
<feature type="transmembrane region" description="Helical" evidence="13">
    <location>
        <begin position="21"/>
        <end position="43"/>
    </location>
</feature>